<dbReference type="EC" id="2.7.13.3" evidence="3"/>
<evidence type="ECO:0000256" key="15">
    <source>
        <dbReference type="SAM" id="Phobius"/>
    </source>
</evidence>
<dbReference type="EMBL" id="BORW01000036">
    <property type="protein sequence ID" value="GIO69744.1"/>
    <property type="molecule type" value="Genomic_DNA"/>
</dbReference>
<dbReference type="InterPro" id="IPR036097">
    <property type="entry name" value="HisK_dim/P_sf"/>
</dbReference>
<keyword evidence="4" id="KW-1003">Cell membrane</keyword>
<dbReference type="SUPFAM" id="SSF47384">
    <property type="entry name" value="Homodimeric domain of signal transducing histidine kinase"/>
    <property type="match status" value="1"/>
</dbReference>
<evidence type="ECO:0000256" key="3">
    <source>
        <dbReference type="ARBA" id="ARBA00012438"/>
    </source>
</evidence>
<keyword evidence="14" id="KW-0175">Coiled coil</keyword>
<protein>
    <recommendedName>
        <fullName evidence="3">histidine kinase</fullName>
        <ecNumber evidence="3">2.7.13.3</ecNumber>
    </recommendedName>
</protein>
<feature type="transmembrane region" description="Helical" evidence="15">
    <location>
        <begin position="155"/>
        <end position="178"/>
    </location>
</feature>
<feature type="domain" description="Histidine kinase" evidence="16">
    <location>
        <begin position="251"/>
        <end position="467"/>
    </location>
</feature>
<dbReference type="InterPro" id="IPR005467">
    <property type="entry name" value="His_kinase_dom"/>
</dbReference>
<dbReference type="SUPFAM" id="SSF55874">
    <property type="entry name" value="ATPase domain of HSP90 chaperone/DNA topoisomerase II/histidine kinase"/>
    <property type="match status" value="1"/>
</dbReference>
<keyword evidence="9" id="KW-0418">Kinase</keyword>
<evidence type="ECO:0000256" key="14">
    <source>
        <dbReference type="SAM" id="Coils"/>
    </source>
</evidence>
<dbReference type="InterPro" id="IPR003594">
    <property type="entry name" value="HATPase_dom"/>
</dbReference>
<keyword evidence="7 15" id="KW-0812">Transmembrane</keyword>
<evidence type="ECO:0000256" key="7">
    <source>
        <dbReference type="ARBA" id="ARBA00022692"/>
    </source>
</evidence>
<keyword evidence="12" id="KW-0902">Two-component regulatory system</keyword>
<dbReference type="CDD" id="cd00082">
    <property type="entry name" value="HisKA"/>
    <property type="match status" value="1"/>
</dbReference>
<dbReference type="SMART" id="SM00387">
    <property type="entry name" value="HATPase_c"/>
    <property type="match status" value="1"/>
</dbReference>
<feature type="transmembrane region" description="Helical" evidence="15">
    <location>
        <begin position="12"/>
        <end position="30"/>
    </location>
</feature>
<dbReference type="InterPro" id="IPR036890">
    <property type="entry name" value="HATPase_C_sf"/>
</dbReference>
<evidence type="ECO:0000256" key="1">
    <source>
        <dbReference type="ARBA" id="ARBA00000085"/>
    </source>
</evidence>
<dbReference type="InterPro" id="IPR003661">
    <property type="entry name" value="HisK_dim/P_dom"/>
</dbReference>
<dbReference type="SMART" id="SM00304">
    <property type="entry name" value="HAMP"/>
    <property type="match status" value="1"/>
</dbReference>
<dbReference type="CDD" id="cd00075">
    <property type="entry name" value="HATPase"/>
    <property type="match status" value="1"/>
</dbReference>
<dbReference type="Gene3D" id="3.30.565.10">
    <property type="entry name" value="Histidine kinase-like ATPase, C-terminal domain"/>
    <property type="match status" value="1"/>
</dbReference>
<proteinExistence type="predicted"/>
<dbReference type="InterPro" id="IPR004358">
    <property type="entry name" value="Sig_transdc_His_kin-like_C"/>
</dbReference>
<evidence type="ECO:0000256" key="4">
    <source>
        <dbReference type="ARBA" id="ARBA00022475"/>
    </source>
</evidence>
<dbReference type="PRINTS" id="PR00344">
    <property type="entry name" value="BCTRLSENSOR"/>
</dbReference>
<dbReference type="Pfam" id="PF02518">
    <property type="entry name" value="HATPase_c"/>
    <property type="match status" value="1"/>
</dbReference>
<dbReference type="InterPro" id="IPR003660">
    <property type="entry name" value="HAMP_dom"/>
</dbReference>
<keyword evidence="8" id="KW-0547">Nucleotide-binding</keyword>
<accession>A0ABQ4M2H6</accession>
<dbReference type="Gene3D" id="6.10.340.10">
    <property type="match status" value="1"/>
</dbReference>
<comment type="caution">
    <text evidence="18">The sequence shown here is derived from an EMBL/GenBank/DDBJ whole genome shotgun (WGS) entry which is preliminary data.</text>
</comment>
<keyword evidence="11 15" id="KW-1133">Transmembrane helix</keyword>
<keyword evidence="19" id="KW-1185">Reference proteome</keyword>
<evidence type="ECO:0000256" key="2">
    <source>
        <dbReference type="ARBA" id="ARBA00004651"/>
    </source>
</evidence>
<keyword evidence="13 15" id="KW-0472">Membrane</keyword>
<evidence type="ECO:0000313" key="19">
    <source>
        <dbReference type="Proteomes" id="UP000680638"/>
    </source>
</evidence>
<dbReference type="Gene3D" id="1.10.287.130">
    <property type="match status" value="1"/>
</dbReference>
<comment type="catalytic activity">
    <reaction evidence="1">
        <text>ATP + protein L-histidine = ADP + protein N-phospho-L-histidine.</text>
        <dbReference type="EC" id="2.7.13.3"/>
    </reaction>
</comment>
<dbReference type="PANTHER" id="PTHR45528:SF1">
    <property type="entry name" value="SENSOR HISTIDINE KINASE CPXA"/>
    <property type="match status" value="1"/>
</dbReference>
<evidence type="ECO:0000256" key="8">
    <source>
        <dbReference type="ARBA" id="ARBA00022741"/>
    </source>
</evidence>
<dbReference type="SMART" id="SM00388">
    <property type="entry name" value="HisKA"/>
    <property type="match status" value="1"/>
</dbReference>
<evidence type="ECO:0000256" key="5">
    <source>
        <dbReference type="ARBA" id="ARBA00022553"/>
    </source>
</evidence>
<evidence type="ECO:0000256" key="10">
    <source>
        <dbReference type="ARBA" id="ARBA00022840"/>
    </source>
</evidence>
<evidence type="ECO:0000259" key="16">
    <source>
        <dbReference type="PROSITE" id="PS50109"/>
    </source>
</evidence>
<keyword evidence="6" id="KW-0808">Transferase</keyword>
<organism evidence="18 19">
    <name type="scientific">Paenibacillus cookii</name>
    <dbReference type="NCBI Taxonomy" id="157839"/>
    <lineage>
        <taxon>Bacteria</taxon>
        <taxon>Bacillati</taxon>
        <taxon>Bacillota</taxon>
        <taxon>Bacilli</taxon>
        <taxon>Bacillales</taxon>
        <taxon>Paenibacillaceae</taxon>
        <taxon>Paenibacillus</taxon>
    </lineage>
</organism>
<dbReference type="CDD" id="cd06225">
    <property type="entry name" value="HAMP"/>
    <property type="match status" value="1"/>
</dbReference>
<evidence type="ECO:0000256" key="6">
    <source>
        <dbReference type="ARBA" id="ARBA00022679"/>
    </source>
</evidence>
<evidence type="ECO:0000256" key="11">
    <source>
        <dbReference type="ARBA" id="ARBA00022989"/>
    </source>
</evidence>
<evidence type="ECO:0000259" key="17">
    <source>
        <dbReference type="PROSITE" id="PS50885"/>
    </source>
</evidence>
<dbReference type="RefSeq" id="WP_212952260.1">
    <property type="nucleotide sequence ID" value="NZ_BORW01000036.1"/>
</dbReference>
<sequence>MRNMRSVHAGLMLNYVLFSVILGIIGFMVYKGMYDARDQYLNQTLPMVEASHLIRDDWEKIPYETVQSLGGYIQVLDSDLRVVFSRGSGKEKAKSAYTEEEVYAMFYDGNRSAYYSLAPFVAPDGRPYRLLVAIPGGAVQKESRLAKTNAEITGVFAGLLLRGLLWFAAAFLASVWLYSRITAKRITKPLAAVTRGLDRIAEGREDERLYYRADRELMDLQFRFNRMADRLKQAEAAKRKLEEGRRRMMMDISHDLKTPITTIQGYAEVLRLGMEQDKTQRFEFANRIYLKAKFIASLVDDLFELTKLESLEPAYERRTEDLAELCRTAAADLYDSFAQKGIAFDVRIPETPVRVCCHEGLIRRAVTNLLANALKYNTEGARVWLSLEVTAKNVRVTVGDNGPGIADQVKETVFEPFVRGDRARRSDGGSGLGLSIAKGAVERHDGRIWLDPEAKGTVIHILLPTQNCTEAAKVEGRTKMTI</sequence>
<keyword evidence="5" id="KW-0597">Phosphoprotein</keyword>
<dbReference type="Pfam" id="PF00672">
    <property type="entry name" value="HAMP"/>
    <property type="match status" value="1"/>
</dbReference>
<feature type="domain" description="HAMP" evidence="17">
    <location>
        <begin position="184"/>
        <end position="236"/>
    </location>
</feature>
<evidence type="ECO:0000256" key="13">
    <source>
        <dbReference type="ARBA" id="ARBA00023136"/>
    </source>
</evidence>
<reference evidence="18 19" key="1">
    <citation type="submission" date="2021-03" db="EMBL/GenBank/DDBJ databases">
        <title>Antimicrobial resistance genes in bacteria isolated from Japanese honey, and their potential for conferring macrolide and lincosamide resistance in the American foulbrood pathogen Paenibacillus larvae.</title>
        <authorList>
            <person name="Okamoto M."/>
            <person name="Kumagai M."/>
            <person name="Kanamori H."/>
            <person name="Takamatsu D."/>
        </authorList>
    </citation>
    <scope>NUCLEOTIDE SEQUENCE [LARGE SCALE GENOMIC DNA]</scope>
    <source>
        <strain evidence="18 19">J21TS3</strain>
    </source>
</reference>
<evidence type="ECO:0000313" key="18">
    <source>
        <dbReference type="EMBL" id="GIO69744.1"/>
    </source>
</evidence>
<dbReference type="PANTHER" id="PTHR45528">
    <property type="entry name" value="SENSOR HISTIDINE KINASE CPXA"/>
    <property type="match status" value="1"/>
</dbReference>
<dbReference type="InterPro" id="IPR050398">
    <property type="entry name" value="HssS/ArlS-like"/>
</dbReference>
<dbReference type="PROSITE" id="PS50885">
    <property type="entry name" value="HAMP"/>
    <property type="match status" value="1"/>
</dbReference>
<feature type="coiled-coil region" evidence="14">
    <location>
        <begin position="224"/>
        <end position="251"/>
    </location>
</feature>
<dbReference type="PROSITE" id="PS50109">
    <property type="entry name" value="HIS_KIN"/>
    <property type="match status" value="1"/>
</dbReference>
<evidence type="ECO:0000256" key="9">
    <source>
        <dbReference type="ARBA" id="ARBA00022777"/>
    </source>
</evidence>
<dbReference type="SUPFAM" id="SSF158472">
    <property type="entry name" value="HAMP domain-like"/>
    <property type="match status" value="1"/>
</dbReference>
<dbReference type="Proteomes" id="UP000680638">
    <property type="component" value="Unassembled WGS sequence"/>
</dbReference>
<gene>
    <name evidence="18" type="ORF">J21TS3_45650</name>
</gene>
<dbReference type="Pfam" id="PF00512">
    <property type="entry name" value="HisKA"/>
    <property type="match status" value="1"/>
</dbReference>
<evidence type="ECO:0000256" key="12">
    <source>
        <dbReference type="ARBA" id="ARBA00023012"/>
    </source>
</evidence>
<keyword evidence="10" id="KW-0067">ATP-binding</keyword>
<name>A0ABQ4M2H6_9BACL</name>
<comment type="subcellular location">
    <subcellularLocation>
        <location evidence="2">Cell membrane</location>
        <topology evidence="2">Multi-pass membrane protein</topology>
    </subcellularLocation>
</comment>